<keyword evidence="3" id="KW-1185">Reference proteome</keyword>
<dbReference type="PROSITE" id="PS51257">
    <property type="entry name" value="PROKAR_LIPOPROTEIN"/>
    <property type="match status" value="1"/>
</dbReference>
<accession>A0ABV5CCF2</accession>
<dbReference type="InterPro" id="IPR000421">
    <property type="entry name" value="FA58C"/>
</dbReference>
<dbReference type="PROSITE" id="PS50022">
    <property type="entry name" value="FA58C_3"/>
    <property type="match status" value="1"/>
</dbReference>
<dbReference type="Pfam" id="PF00754">
    <property type="entry name" value="F5_F8_type_C"/>
    <property type="match status" value="1"/>
</dbReference>
<evidence type="ECO:0000313" key="2">
    <source>
        <dbReference type="EMBL" id="MFB5945241.1"/>
    </source>
</evidence>
<proteinExistence type="predicted"/>
<dbReference type="Gene3D" id="2.60.120.260">
    <property type="entry name" value="Galactose-binding domain-like"/>
    <property type="match status" value="1"/>
</dbReference>
<dbReference type="CDD" id="cd00063">
    <property type="entry name" value="FN3"/>
    <property type="match status" value="1"/>
</dbReference>
<dbReference type="SUPFAM" id="SSF49785">
    <property type="entry name" value="Galactose-binding domain-like"/>
    <property type="match status" value="1"/>
</dbReference>
<dbReference type="InterPro" id="IPR008979">
    <property type="entry name" value="Galactose-bd-like_sf"/>
</dbReference>
<evidence type="ECO:0000313" key="3">
    <source>
        <dbReference type="Proteomes" id="UP001580928"/>
    </source>
</evidence>
<feature type="domain" description="F5/8 type C" evidence="1">
    <location>
        <begin position="218"/>
        <end position="364"/>
    </location>
</feature>
<dbReference type="RefSeq" id="WP_375556784.1">
    <property type="nucleotide sequence ID" value="NZ_JBBVGT010000002.1"/>
</dbReference>
<reference evidence="2 3" key="1">
    <citation type="submission" date="2024-04" db="EMBL/GenBank/DDBJ databases">
        <title>Albibacterium profundi sp. nov., isolated from sediment of the Challenger Deep of Mariana Trench.</title>
        <authorList>
            <person name="Wang Y."/>
        </authorList>
    </citation>
    <scope>NUCLEOTIDE SEQUENCE [LARGE SCALE GENOMIC DNA]</scope>
    <source>
        <strain evidence="2 3">RHL897</strain>
    </source>
</reference>
<evidence type="ECO:0000259" key="1">
    <source>
        <dbReference type="PROSITE" id="PS50022"/>
    </source>
</evidence>
<sequence>MRNFLLFILLGLFATACIEDKLILPEAVDVEDKGDGTDRPPVKPDYIQVISDYDGVIRLHWPEIDSERIKAISISYMKDGEDQQLEVTDFSDDLILDDLEIGQEYEFIFTAIGIDGQVSKDYKITASPKPLAVNVVYESLSVNPFSFGDIAVRWFNSTGHEVSINVRLAEDSYNSELSDTTSGLFFIEDIERAEYMLEVAVTDDAGNQSPRKIYPVKVVSELLAVTDGWIATANSEHHPGENTGLASALIDGDLNTIWHTRWDAGAPSYPHWAQFDMISSSLVSKISMAARQNNTMGMTKFRIEGSMDGIKWFTIIDDQSFDPENKEYQEYTFEPVDARYLKLVAIEGKAFYTHLAEFRVYIYE</sequence>
<dbReference type="InterPro" id="IPR003961">
    <property type="entry name" value="FN3_dom"/>
</dbReference>
<dbReference type="Proteomes" id="UP001580928">
    <property type="component" value="Unassembled WGS sequence"/>
</dbReference>
<comment type="caution">
    <text evidence="2">The sequence shown here is derived from an EMBL/GenBank/DDBJ whole genome shotgun (WGS) entry which is preliminary data.</text>
</comment>
<organism evidence="2 3">
    <name type="scientific">Albibacterium profundi</name>
    <dbReference type="NCBI Taxonomy" id="3134906"/>
    <lineage>
        <taxon>Bacteria</taxon>
        <taxon>Pseudomonadati</taxon>
        <taxon>Bacteroidota</taxon>
        <taxon>Sphingobacteriia</taxon>
        <taxon>Sphingobacteriales</taxon>
        <taxon>Sphingobacteriaceae</taxon>
        <taxon>Albibacterium</taxon>
    </lineage>
</organism>
<protein>
    <submittedName>
        <fullName evidence="2">Discoidin domain-containing protein</fullName>
    </submittedName>
</protein>
<name>A0ABV5CCF2_9SPHI</name>
<gene>
    <name evidence="2" type="ORF">WKR92_05325</name>
</gene>
<dbReference type="EMBL" id="JBBVGT010000002">
    <property type="protein sequence ID" value="MFB5945241.1"/>
    <property type="molecule type" value="Genomic_DNA"/>
</dbReference>